<evidence type="ECO:0000313" key="9">
    <source>
        <dbReference type="EMBL" id="CAF0710167.1"/>
    </source>
</evidence>
<evidence type="ECO:0000256" key="1">
    <source>
        <dbReference type="ARBA" id="ARBA00004141"/>
    </source>
</evidence>
<comment type="caution">
    <text evidence="9">The sequence shown here is derived from an EMBL/GenBank/DDBJ whole genome shotgun (WGS) entry which is preliminary data.</text>
</comment>
<dbReference type="GO" id="GO:0016020">
    <property type="term" value="C:membrane"/>
    <property type="evidence" value="ECO:0007669"/>
    <property type="project" value="UniProtKB-SubCell"/>
</dbReference>
<feature type="transmembrane region" description="Helical" evidence="7">
    <location>
        <begin position="160"/>
        <end position="184"/>
    </location>
</feature>
<evidence type="ECO:0000256" key="4">
    <source>
        <dbReference type="ARBA" id="ARBA00023136"/>
    </source>
</evidence>
<feature type="transmembrane region" description="Helical" evidence="7">
    <location>
        <begin position="118"/>
        <end position="140"/>
    </location>
</feature>
<feature type="transmembrane region" description="Helical" evidence="7">
    <location>
        <begin position="83"/>
        <end position="106"/>
    </location>
</feature>
<dbReference type="Pfam" id="PF01284">
    <property type="entry name" value="MARVEL"/>
    <property type="match status" value="1"/>
</dbReference>
<evidence type="ECO:0000256" key="6">
    <source>
        <dbReference type="SAM" id="MobiDB-lite"/>
    </source>
</evidence>
<organism evidence="9 10">
    <name type="scientific">Brachionus calyciflorus</name>
    <dbReference type="NCBI Taxonomy" id="104777"/>
    <lineage>
        <taxon>Eukaryota</taxon>
        <taxon>Metazoa</taxon>
        <taxon>Spiralia</taxon>
        <taxon>Gnathifera</taxon>
        <taxon>Rotifera</taxon>
        <taxon>Eurotatoria</taxon>
        <taxon>Monogononta</taxon>
        <taxon>Pseudotrocha</taxon>
        <taxon>Ploima</taxon>
        <taxon>Brachionidae</taxon>
        <taxon>Brachionus</taxon>
    </lineage>
</organism>
<dbReference type="Proteomes" id="UP000663879">
    <property type="component" value="Unassembled WGS sequence"/>
</dbReference>
<evidence type="ECO:0000313" key="10">
    <source>
        <dbReference type="Proteomes" id="UP000663879"/>
    </source>
</evidence>
<dbReference type="OrthoDB" id="10398251at2759"/>
<evidence type="ECO:0000256" key="7">
    <source>
        <dbReference type="SAM" id="Phobius"/>
    </source>
</evidence>
<name>A0A813M5Q8_9BILA</name>
<evidence type="ECO:0000259" key="8">
    <source>
        <dbReference type="PROSITE" id="PS51225"/>
    </source>
</evidence>
<proteinExistence type="predicted"/>
<keyword evidence="2 5" id="KW-0812">Transmembrane</keyword>
<comment type="subcellular location">
    <subcellularLocation>
        <location evidence="1">Membrane</location>
        <topology evidence="1">Multi-pass membrane protein</topology>
    </subcellularLocation>
</comment>
<keyword evidence="3 7" id="KW-1133">Transmembrane helix</keyword>
<reference evidence="9" key="1">
    <citation type="submission" date="2021-02" db="EMBL/GenBank/DDBJ databases">
        <authorList>
            <person name="Nowell W R."/>
        </authorList>
    </citation>
    <scope>NUCLEOTIDE SEQUENCE</scope>
    <source>
        <strain evidence="9">Ploen Becks lab</strain>
    </source>
</reference>
<evidence type="ECO:0000256" key="3">
    <source>
        <dbReference type="ARBA" id="ARBA00022989"/>
    </source>
</evidence>
<dbReference type="EMBL" id="CAJNOC010000052">
    <property type="protein sequence ID" value="CAF0710167.1"/>
    <property type="molecule type" value="Genomic_DNA"/>
</dbReference>
<keyword evidence="4 5" id="KW-0472">Membrane</keyword>
<feature type="transmembrane region" description="Helical" evidence="7">
    <location>
        <begin position="36"/>
        <end position="63"/>
    </location>
</feature>
<keyword evidence="10" id="KW-1185">Reference proteome</keyword>
<feature type="region of interest" description="Disordered" evidence="6">
    <location>
        <begin position="1"/>
        <end position="21"/>
    </location>
</feature>
<feature type="domain" description="MARVEL" evidence="8">
    <location>
        <begin position="36"/>
        <end position="187"/>
    </location>
</feature>
<protein>
    <recommendedName>
        <fullName evidence="8">MARVEL domain-containing protein</fullName>
    </recommendedName>
</protein>
<dbReference type="AlphaFoldDB" id="A0A813M5Q8"/>
<dbReference type="InterPro" id="IPR008253">
    <property type="entry name" value="Marvel"/>
</dbReference>
<dbReference type="PANTHER" id="PTHR22776">
    <property type="entry name" value="MARVEL-CONTAINING POTENTIAL LIPID RAFT-ASSOCIATED PROTEIN"/>
    <property type="match status" value="1"/>
</dbReference>
<gene>
    <name evidence="9" type="ORF">OXX778_LOCUS907</name>
</gene>
<dbReference type="InterPro" id="IPR050578">
    <property type="entry name" value="MARVEL-CKLF_proteins"/>
</dbReference>
<evidence type="ECO:0000256" key="5">
    <source>
        <dbReference type="PROSITE-ProRule" id="PRU00581"/>
    </source>
</evidence>
<sequence>MSENTGPGFSNIHNAPSVQQPTPPNFRQRILFNRNYLLSIPGILRISLIVFQFAAWISAAAVLKPHDGDISLPPEMMATRGAYLFFSIVGFFVAILLFLLNILNIVSLGFLNRLPWNLITLSTDLLWLIPSFIVSIVAAVRETEAKNLAEPTSKAVNIGAFGSAAFFGFLCTIIYCADAALHLVPIIKRGVHSPPSYAP</sequence>
<dbReference type="PROSITE" id="PS51225">
    <property type="entry name" value="MARVEL"/>
    <property type="match status" value="1"/>
</dbReference>
<dbReference type="PANTHER" id="PTHR22776:SF49">
    <property type="entry name" value="MARVEL DOMAIN-CONTAINING PROTEIN"/>
    <property type="match status" value="1"/>
</dbReference>
<feature type="compositionally biased region" description="Polar residues" evidence="6">
    <location>
        <begin position="1"/>
        <end position="20"/>
    </location>
</feature>
<accession>A0A813M5Q8</accession>
<evidence type="ECO:0000256" key="2">
    <source>
        <dbReference type="ARBA" id="ARBA00022692"/>
    </source>
</evidence>